<evidence type="ECO:0000313" key="1">
    <source>
        <dbReference type="EMBL" id="TWD79384.1"/>
    </source>
</evidence>
<accession>A0A561BKI1</accession>
<dbReference type="NCBIfam" id="TIGR01634">
    <property type="entry name" value="tail_P2_I"/>
    <property type="match status" value="1"/>
</dbReference>
<name>A0A561BKI1_9ACTN</name>
<dbReference type="NCBIfam" id="TIGR02242">
    <property type="entry name" value="tail_TIGR02242"/>
    <property type="match status" value="1"/>
</dbReference>
<keyword evidence="2" id="KW-1185">Reference proteome</keyword>
<dbReference type="AlphaFoldDB" id="A0A561BKI1"/>
<dbReference type="InterPro" id="IPR006521">
    <property type="entry name" value="Tail_protein_I"/>
</dbReference>
<dbReference type="RefSeq" id="WP_145802477.1">
    <property type="nucleotide sequence ID" value="NZ_VIVK01000001.1"/>
</dbReference>
<reference evidence="1 2" key="1">
    <citation type="submission" date="2019-06" db="EMBL/GenBank/DDBJ databases">
        <title>Sequencing the genomes of 1000 actinobacteria strains.</title>
        <authorList>
            <person name="Klenk H.-P."/>
        </authorList>
    </citation>
    <scope>NUCLEOTIDE SEQUENCE [LARGE SCALE GENOMIC DNA]</scope>
    <source>
        <strain evidence="1 2">DSM 24683</strain>
    </source>
</reference>
<dbReference type="Pfam" id="PF09684">
    <property type="entry name" value="Tail_P2_I"/>
    <property type="match status" value="1"/>
</dbReference>
<evidence type="ECO:0000313" key="2">
    <source>
        <dbReference type="Proteomes" id="UP000318380"/>
    </source>
</evidence>
<dbReference type="Proteomes" id="UP000318380">
    <property type="component" value="Unassembled WGS sequence"/>
</dbReference>
<sequence>MRGTTTELDTPYPLGSLLPAVLQEDELLMRFTAAVDLLLAPAISSLDCLGAYLDPALAPADFLGWLAGWVGAELDETWPVGLQRTAVAQAVELQRDRGTIAGLRRQLALITGADVEVTDTGGVTWSAEPVDGAGPVVPPRLEVVVRGNNLDAARLAAVVEAAKPAHVAHTVRVEPSVTDVR</sequence>
<dbReference type="OrthoDB" id="370073at2"/>
<dbReference type="InterPro" id="IPR011748">
    <property type="entry name" value="Unchr_phage_tail-like"/>
</dbReference>
<protein>
    <submittedName>
        <fullName evidence="1">Phage tail P2-like protein</fullName>
    </submittedName>
</protein>
<proteinExistence type="predicted"/>
<gene>
    <name evidence="1" type="ORF">FB561_0442</name>
</gene>
<comment type="caution">
    <text evidence="1">The sequence shown here is derived from an EMBL/GenBank/DDBJ whole genome shotgun (WGS) entry which is preliminary data.</text>
</comment>
<dbReference type="EMBL" id="VIVK01000001">
    <property type="protein sequence ID" value="TWD79384.1"/>
    <property type="molecule type" value="Genomic_DNA"/>
</dbReference>
<organism evidence="1 2">
    <name type="scientific">Kribbella amoyensis</name>
    <dbReference type="NCBI Taxonomy" id="996641"/>
    <lineage>
        <taxon>Bacteria</taxon>
        <taxon>Bacillati</taxon>
        <taxon>Actinomycetota</taxon>
        <taxon>Actinomycetes</taxon>
        <taxon>Propionibacteriales</taxon>
        <taxon>Kribbellaceae</taxon>
        <taxon>Kribbella</taxon>
    </lineage>
</organism>